<organism evidence="1 2">
    <name type="scientific">Ancylostoma ceylanicum</name>
    <dbReference type="NCBI Taxonomy" id="53326"/>
    <lineage>
        <taxon>Eukaryota</taxon>
        <taxon>Metazoa</taxon>
        <taxon>Ecdysozoa</taxon>
        <taxon>Nematoda</taxon>
        <taxon>Chromadorea</taxon>
        <taxon>Rhabditida</taxon>
        <taxon>Rhabditina</taxon>
        <taxon>Rhabditomorpha</taxon>
        <taxon>Strongyloidea</taxon>
        <taxon>Ancylostomatidae</taxon>
        <taxon>Ancylostomatinae</taxon>
        <taxon>Ancylostoma</taxon>
    </lineage>
</organism>
<dbReference type="Pfam" id="PF03564">
    <property type="entry name" value="DUF1759"/>
    <property type="match status" value="1"/>
</dbReference>
<dbReference type="PANTHER" id="PTHR22954">
    <property type="entry name" value="RETROVIRAL PROTEASE-RELATED"/>
    <property type="match status" value="1"/>
</dbReference>
<protein>
    <submittedName>
        <fullName evidence="1">Uncharacterized protein</fullName>
    </submittedName>
</protein>
<dbReference type="AlphaFoldDB" id="A0A016WJ72"/>
<dbReference type="EMBL" id="JARK01000247">
    <property type="protein sequence ID" value="EYC39641.1"/>
    <property type="molecule type" value="Genomic_DNA"/>
</dbReference>
<dbReference type="STRING" id="53326.A0A016WJ72"/>
<proteinExistence type="predicted"/>
<accession>A0A016WJ72</accession>
<dbReference type="Proteomes" id="UP000024635">
    <property type="component" value="Unassembled WGS sequence"/>
</dbReference>
<gene>
    <name evidence="1" type="primary">Acey_s0647.g1094</name>
    <name evidence="1" type="ORF">Y032_0647g1094</name>
</gene>
<dbReference type="PANTHER" id="PTHR22954:SF3">
    <property type="entry name" value="PROTEIN CBG08539"/>
    <property type="match status" value="1"/>
</dbReference>
<evidence type="ECO:0000313" key="1">
    <source>
        <dbReference type="EMBL" id="EYC39641.1"/>
    </source>
</evidence>
<name>A0A016WJ72_9BILA</name>
<keyword evidence="2" id="KW-1185">Reference proteome</keyword>
<reference evidence="2" key="1">
    <citation type="journal article" date="2015" name="Nat. Genet.">
        <title>The genome and transcriptome of the zoonotic hookworm Ancylostoma ceylanicum identify infection-specific gene families.</title>
        <authorList>
            <person name="Schwarz E.M."/>
            <person name="Hu Y."/>
            <person name="Antoshechkin I."/>
            <person name="Miller M.M."/>
            <person name="Sternberg P.W."/>
            <person name="Aroian R.V."/>
        </authorList>
    </citation>
    <scope>NUCLEOTIDE SEQUENCE</scope>
    <source>
        <strain evidence="2">HY135</strain>
    </source>
</reference>
<dbReference type="OrthoDB" id="5864015at2759"/>
<dbReference type="InterPro" id="IPR005312">
    <property type="entry name" value="DUF1759"/>
</dbReference>
<evidence type="ECO:0000313" key="2">
    <source>
        <dbReference type="Proteomes" id="UP000024635"/>
    </source>
</evidence>
<sequence>MAVLKLPAIPIPTFTGKIWDYANFWTLFDVHSQPSLSKLQKFNFLINALKGDARELVRRYPVTEDNYEPAVHLLQKKYGNDAQLISALQSRLENTRAENSTTQAQRKLLETLIPIVTQLGKLKIDLDGSYNAQKVLAKFALRIQRKL</sequence>
<comment type="caution">
    <text evidence="1">The sequence shown here is derived from an EMBL/GenBank/DDBJ whole genome shotgun (WGS) entry which is preliminary data.</text>
</comment>